<evidence type="ECO:0000313" key="6">
    <source>
        <dbReference type="EMBL" id="QBH85205.1"/>
    </source>
</evidence>
<proteinExistence type="predicted"/>
<dbReference type="EMBL" id="MH790584">
    <property type="protein sequence ID" value="QBH78542.1"/>
    <property type="molecule type" value="Genomic_DNA"/>
</dbReference>
<name>A0A481TBH1_HHV2</name>
<dbReference type="EMBL" id="MH790634">
    <property type="protein sequence ID" value="QBH82854.1"/>
    <property type="molecule type" value="Genomic_DNA"/>
</dbReference>
<evidence type="ECO:0000313" key="1">
    <source>
        <dbReference type="EMBL" id="QBH78427.1"/>
    </source>
</evidence>
<organismHost>
    <name type="scientific">Homo sapiens</name>
    <name type="common">Human</name>
    <dbReference type="NCBI Taxonomy" id="9606"/>
</organismHost>
<dbReference type="EMBL" id="MH790583">
    <property type="protein sequence ID" value="QBH78427.1"/>
    <property type="molecule type" value="Genomic_DNA"/>
</dbReference>
<accession>A0A481TBH1</accession>
<evidence type="ECO:0000313" key="3">
    <source>
        <dbReference type="EMBL" id="QBH79946.1"/>
    </source>
</evidence>
<dbReference type="EMBL" id="MH790661">
    <property type="protein sequence ID" value="QBH85364.1"/>
    <property type="molecule type" value="Genomic_DNA"/>
</dbReference>
<dbReference type="EMBL" id="MH790601">
    <property type="protein sequence ID" value="QBH79946.1"/>
    <property type="molecule type" value="Genomic_DNA"/>
</dbReference>
<sequence>MASTRKPIAREGLVFARRSVRSRIASPVTYQASASPCCSVWRKNTFGSAGEAKCMTPTRDSPNALSGHG</sequence>
<evidence type="ECO:0000313" key="7">
    <source>
        <dbReference type="EMBL" id="QBH85364.1"/>
    </source>
</evidence>
<dbReference type="EMBL" id="MH790653">
    <property type="protein sequence ID" value="QBH84565.1"/>
    <property type="molecule type" value="Genomic_DNA"/>
</dbReference>
<evidence type="ECO:0000313" key="4">
    <source>
        <dbReference type="EMBL" id="QBH82854.1"/>
    </source>
</evidence>
<evidence type="ECO:0000313" key="2">
    <source>
        <dbReference type="EMBL" id="QBH78542.1"/>
    </source>
</evidence>
<evidence type="ECO:0000313" key="5">
    <source>
        <dbReference type="EMBL" id="QBH84565.1"/>
    </source>
</evidence>
<protein>
    <submittedName>
        <fullName evidence="1">Uncharacterized protein</fullName>
    </submittedName>
</protein>
<reference evidence="1" key="1">
    <citation type="submission" date="2018-08" db="EMBL/GenBank/DDBJ databases">
        <title>HSV2 whole genome sequences from clinical isolates.</title>
        <authorList>
            <person name="Roychoudhury P."/>
            <person name="Greninger A.L."/>
            <person name="Jerome K.R."/>
            <person name="Johnston C."/>
            <person name="Wald A."/>
            <person name="Xie H."/>
        </authorList>
    </citation>
    <scope>NUCLEOTIDE SEQUENCE</scope>
    <source>
        <strain evidence="7">2000-3429</strain>
        <strain evidence="4">2000-9815</strain>
        <strain evidence="1">2003-24998</strain>
        <strain evidence="5">2004-51444SWAB</strain>
        <strain evidence="6">2008-483</strain>
        <strain evidence="2">2012-10336</strain>
        <strain evidence="3">2013-37246_S80_L001</strain>
    </source>
</reference>
<organism evidence="1">
    <name type="scientific">Human herpesvirus 2</name>
    <name type="common">HHV-2</name>
    <name type="synonym">Human herpes simplex virus 2</name>
    <dbReference type="NCBI Taxonomy" id="10310"/>
    <lineage>
        <taxon>Viruses</taxon>
        <taxon>Duplodnaviria</taxon>
        <taxon>Heunggongvirae</taxon>
        <taxon>Peploviricota</taxon>
        <taxon>Herviviricetes</taxon>
        <taxon>Herpesvirales</taxon>
        <taxon>Orthoherpesviridae</taxon>
        <taxon>Alphaherpesvirinae</taxon>
        <taxon>Simplexvirus</taxon>
        <taxon>Simplexvirus humanalpha2</taxon>
    </lineage>
</organism>
<dbReference type="EMBL" id="MH790660">
    <property type="protein sequence ID" value="QBH85205.1"/>
    <property type="molecule type" value="Genomic_DNA"/>
</dbReference>